<sequence>MFHDVLDKSATDALVQEAKSVTMRLVEKQDLRKATDAARFYLQMLEGGEPHHKHARIKLNAMLVQVLRRQRRFAETKEPLEFLVSTGFFEYARVNGVNVADHYLADMCQAHGDYERAAHLRDTFLEESKRVYGSDSEHTLAMELLAESTWALVKKEFPS</sequence>
<gene>
    <name evidence="1" type="ORF">QP027_06405</name>
</gene>
<reference evidence="1 2" key="1">
    <citation type="submission" date="2023-05" db="EMBL/GenBank/DDBJ databases">
        <title>Corynebacterium suedekumii sp. nov. and Corynebacterium breve sp. nov. isolated from raw cow's milk.</title>
        <authorList>
            <person name="Baer M.K."/>
            <person name="Mehl L."/>
            <person name="Hellmuth R."/>
            <person name="Marke G."/>
            <person name="Lipski A."/>
        </authorList>
    </citation>
    <scope>NUCLEOTIDE SEQUENCE [LARGE SCALE GENOMIC DNA]</scope>
    <source>
        <strain evidence="1 2">R4</strain>
    </source>
</reference>
<keyword evidence="2" id="KW-1185">Reference proteome</keyword>
<proteinExistence type="predicted"/>
<evidence type="ECO:0000313" key="1">
    <source>
        <dbReference type="EMBL" id="WIM66769.1"/>
    </source>
</evidence>
<organism evidence="1 2">
    <name type="scientific">Corynebacterium breve</name>
    <dbReference type="NCBI Taxonomy" id="3049799"/>
    <lineage>
        <taxon>Bacteria</taxon>
        <taxon>Bacillati</taxon>
        <taxon>Actinomycetota</taxon>
        <taxon>Actinomycetes</taxon>
        <taxon>Mycobacteriales</taxon>
        <taxon>Corynebacteriaceae</taxon>
        <taxon>Corynebacterium</taxon>
    </lineage>
</organism>
<dbReference type="Proteomes" id="UP001225598">
    <property type="component" value="Chromosome"/>
</dbReference>
<protein>
    <submittedName>
        <fullName evidence="1">Uncharacterized protein</fullName>
    </submittedName>
</protein>
<dbReference type="RefSeq" id="WP_284823392.1">
    <property type="nucleotide sequence ID" value="NZ_CP126969.1"/>
</dbReference>
<accession>A0ABY8VEW9</accession>
<evidence type="ECO:0000313" key="2">
    <source>
        <dbReference type="Proteomes" id="UP001225598"/>
    </source>
</evidence>
<name>A0ABY8VEW9_9CORY</name>
<dbReference type="EMBL" id="CP126969">
    <property type="protein sequence ID" value="WIM66769.1"/>
    <property type="molecule type" value="Genomic_DNA"/>
</dbReference>